<dbReference type="Proteomes" id="UP000031549">
    <property type="component" value="Unassembled WGS sequence"/>
</dbReference>
<keyword evidence="2" id="KW-1185">Reference proteome</keyword>
<name>A0A846H2R8_9CYAN</name>
<protein>
    <submittedName>
        <fullName evidence="1">Uncharacterized protein</fullName>
    </submittedName>
</protein>
<dbReference type="AlphaFoldDB" id="A0A846H2R8"/>
<accession>A0A846H2R8</accession>
<evidence type="ECO:0000313" key="2">
    <source>
        <dbReference type="Proteomes" id="UP000031549"/>
    </source>
</evidence>
<evidence type="ECO:0000313" key="1">
    <source>
        <dbReference type="EMBL" id="NEU71736.1"/>
    </source>
</evidence>
<gene>
    <name evidence="1" type="ORF">PI95_003825</name>
</gene>
<reference evidence="1 2" key="1">
    <citation type="journal article" date="2015" name="Genome Announc.">
        <title>Draft Genome Sequence of Cyanobacterium Hassallia byssoidea Strain VB512170, Isolated from Monuments in India.</title>
        <authorList>
            <person name="Singh D."/>
            <person name="Chandrababunaidu M.M."/>
            <person name="Panda A."/>
            <person name="Sen D."/>
            <person name="Bhattacharyya S."/>
            <person name="Adhikary S.P."/>
            <person name="Tripathy S."/>
        </authorList>
    </citation>
    <scope>NUCLEOTIDE SEQUENCE [LARGE SCALE GENOMIC DNA]</scope>
    <source>
        <strain evidence="1 2">VB512170</strain>
    </source>
</reference>
<sequence length="151" mass="17379">MIIRNGSYVWFCAGQTEREGIVTSIKPLPHQMIAYQIDGQWYSDPHFIPINQEVQPTIAKSSAIVQVQKTIIELQSIVQLYGGFSNRKIHSLWLTDAPLHVLKHIFNCNLWDSISPNKLSDILHELILYGYEVRILAAKKETIPPIEWIEQ</sequence>
<proteinExistence type="predicted"/>
<organism evidence="1 2">
    <name type="scientific">Hassallia byssoidea VB512170</name>
    <dbReference type="NCBI Taxonomy" id="1304833"/>
    <lineage>
        <taxon>Bacteria</taxon>
        <taxon>Bacillati</taxon>
        <taxon>Cyanobacteriota</taxon>
        <taxon>Cyanophyceae</taxon>
        <taxon>Nostocales</taxon>
        <taxon>Tolypothrichaceae</taxon>
        <taxon>Hassallia</taxon>
    </lineage>
</organism>
<dbReference type="RefSeq" id="WP_039744563.1">
    <property type="nucleotide sequence ID" value="NZ_JTCM02000005.1"/>
</dbReference>
<comment type="caution">
    <text evidence="1">The sequence shown here is derived from an EMBL/GenBank/DDBJ whole genome shotgun (WGS) entry which is preliminary data.</text>
</comment>
<dbReference type="EMBL" id="JTCM02000005">
    <property type="protein sequence ID" value="NEU71736.1"/>
    <property type="molecule type" value="Genomic_DNA"/>
</dbReference>